<feature type="region of interest" description="Disordered" evidence="1">
    <location>
        <begin position="454"/>
        <end position="484"/>
    </location>
</feature>
<gene>
    <name evidence="3" type="ORF">ACFOSU_16350</name>
</gene>
<feature type="compositionally biased region" description="Gly residues" evidence="1">
    <location>
        <begin position="256"/>
        <end position="266"/>
    </location>
</feature>
<evidence type="ECO:0008006" key="5">
    <source>
        <dbReference type="Google" id="ProtNLM"/>
    </source>
</evidence>
<dbReference type="Proteomes" id="UP001595462">
    <property type="component" value="Unassembled WGS sequence"/>
</dbReference>
<feature type="chain" id="PRO_5045219282" description="Integrating conjugative element protein" evidence="2">
    <location>
        <begin position="33"/>
        <end position="484"/>
    </location>
</feature>
<proteinExistence type="predicted"/>
<dbReference type="EMBL" id="JBHRSS010000008">
    <property type="protein sequence ID" value="MFC3105447.1"/>
    <property type="molecule type" value="Genomic_DNA"/>
</dbReference>
<name>A0ABV7EV63_9GAMM</name>
<dbReference type="RefSeq" id="WP_380690993.1">
    <property type="nucleotide sequence ID" value="NZ_JBHRSS010000008.1"/>
</dbReference>
<evidence type="ECO:0000313" key="3">
    <source>
        <dbReference type="EMBL" id="MFC3105447.1"/>
    </source>
</evidence>
<keyword evidence="4" id="KW-1185">Reference proteome</keyword>
<feature type="signal peptide" evidence="2">
    <location>
        <begin position="1"/>
        <end position="32"/>
    </location>
</feature>
<comment type="caution">
    <text evidence="3">The sequence shown here is derived from an EMBL/GenBank/DDBJ whole genome shotgun (WGS) entry which is preliminary data.</text>
</comment>
<evidence type="ECO:0000256" key="2">
    <source>
        <dbReference type="SAM" id="SignalP"/>
    </source>
</evidence>
<reference evidence="4" key="1">
    <citation type="journal article" date="2019" name="Int. J. Syst. Evol. Microbiol.">
        <title>The Global Catalogue of Microorganisms (GCM) 10K type strain sequencing project: providing services to taxonomists for standard genome sequencing and annotation.</title>
        <authorList>
            <consortium name="The Broad Institute Genomics Platform"/>
            <consortium name="The Broad Institute Genome Sequencing Center for Infectious Disease"/>
            <person name="Wu L."/>
            <person name="Ma J."/>
        </authorList>
    </citation>
    <scope>NUCLEOTIDE SEQUENCE [LARGE SCALE GENOMIC DNA]</scope>
    <source>
        <strain evidence="4">KCTC 52640</strain>
    </source>
</reference>
<organism evidence="3 4">
    <name type="scientific">Salinisphaera aquimarina</name>
    <dbReference type="NCBI Taxonomy" id="2094031"/>
    <lineage>
        <taxon>Bacteria</taxon>
        <taxon>Pseudomonadati</taxon>
        <taxon>Pseudomonadota</taxon>
        <taxon>Gammaproteobacteria</taxon>
        <taxon>Salinisphaerales</taxon>
        <taxon>Salinisphaeraceae</taxon>
        <taxon>Salinisphaera</taxon>
    </lineage>
</organism>
<protein>
    <recommendedName>
        <fullName evidence="5">Integrating conjugative element protein</fullName>
    </recommendedName>
</protein>
<keyword evidence="2" id="KW-0732">Signal</keyword>
<evidence type="ECO:0000256" key="1">
    <source>
        <dbReference type="SAM" id="MobiDB-lite"/>
    </source>
</evidence>
<accession>A0ABV7EV63</accession>
<feature type="compositionally biased region" description="Basic and acidic residues" evidence="1">
    <location>
        <begin position="469"/>
        <end position="478"/>
    </location>
</feature>
<feature type="region of interest" description="Disordered" evidence="1">
    <location>
        <begin position="228"/>
        <end position="266"/>
    </location>
</feature>
<evidence type="ECO:0000313" key="4">
    <source>
        <dbReference type="Proteomes" id="UP001595462"/>
    </source>
</evidence>
<sequence length="484" mass="49851">MLRDRLARRRTLTAGMAIAGAVCLMLPPIASSASGDDLYYQIGGGGPVSASAGRGYQPGSLGLGINWNQGSACSGLDPQATVANQLNGATRGFQDMMGSVVQNATGAVAALPAMIIQRAAPGLYDLLSNGVLQGRLDFNKAKTSCKAMAKRAADAITSGGWQQQAQAENWQYTVATNGDAVAAEQTVESQGGDKGVTWVGGEKRGGTAQQPVKVTHDTAVAGYNILHGRSDPTSTQPVSGGGQGWGSVPTSSGAWPGSGGSGPGGINAGTGTGCHGGMCTVWGSPTEASDWITDVVGEKQIRTCSGCEKVESKSGTGLMRALEDQQDAIEQKLTAMVNGSQPITAAKLREVSAGATLSVSRGVIKSLQHDPQGPLLTHRLAAEMALARTLTQALWARRIILAGSDEPGIANNREGQDAIDGELTHLDRGIQALRTEMEVRRALAHNAAAMALTRNRGAADRGAPANTRTGDRETDSRGAIDGSQ</sequence>